<evidence type="ECO:0000259" key="1">
    <source>
        <dbReference type="Pfam" id="PF01370"/>
    </source>
</evidence>
<proteinExistence type="predicted"/>
<organism evidence="2 3">
    <name type="scientific">Aminomonas paucivorans DSM 12260</name>
    <dbReference type="NCBI Taxonomy" id="584708"/>
    <lineage>
        <taxon>Bacteria</taxon>
        <taxon>Thermotogati</taxon>
        <taxon>Synergistota</taxon>
        <taxon>Synergistia</taxon>
        <taxon>Synergistales</taxon>
        <taxon>Synergistaceae</taxon>
        <taxon>Aminomonas</taxon>
    </lineage>
</organism>
<dbReference type="InterPro" id="IPR001509">
    <property type="entry name" value="Epimerase_deHydtase"/>
</dbReference>
<dbReference type="PANTHER" id="PTHR48079:SF6">
    <property type="entry name" value="NAD(P)-BINDING DOMAIN-CONTAINING PROTEIN-RELATED"/>
    <property type="match status" value="1"/>
</dbReference>
<gene>
    <name evidence="2" type="ORF">Apau_1793</name>
</gene>
<dbReference type="SUPFAM" id="SSF51735">
    <property type="entry name" value="NAD(P)-binding Rossmann-fold domains"/>
    <property type="match status" value="1"/>
</dbReference>
<evidence type="ECO:0000313" key="3">
    <source>
        <dbReference type="Proteomes" id="UP000005096"/>
    </source>
</evidence>
<sequence>MRILVTGGTGFLGVPVCRTLIGGGNEVLAALRPGSDPSRLPPGVLPAPFDPASPGTLEGALRGCDGVVHLAARTHRGDAADPAALPLYRETNVALTEALLRCAVRAGVRRFLFLSSIKAVGEGGGSPYDESSPCAPEDAYGISKREAEEAVGAAEDLETVVLRIPLAYGPGVKGNFRRLLETVARGTPLPLGGIRNARSLVSSQNLAEAVRTCLLHPAAAGKTFHVADREAPSTPELVRALAETLGVPPRLLPVPPALLLLAGILTGRRESVRKLTSSLVVRTDRIREVLGWTPPRTLREGLADTAAWWRASACGGLSS</sequence>
<dbReference type="eggNOG" id="COG0451">
    <property type="taxonomic scope" value="Bacteria"/>
</dbReference>
<dbReference type="Gene3D" id="3.40.50.720">
    <property type="entry name" value="NAD(P)-binding Rossmann-like Domain"/>
    <property type="match status" value="1"/>
</dbReference>
<dbReference type="AlphaFoldDB" id="E3CVL8"/>
<dbReference type="EMBL" id="CM001022">
    <property type="protein sequence ID" value="EFQ24209.1"/>
    <property type="molecule type" value="Genomic_DNA"/>
</dbReference>
<dbReference type="GO" id="GO:0004029">
    <property type="term" value="F:aldehyde dehydrogenase (NAD+) activity"/>
    <property type="evidence" value="ECO:0007669"/>
    <property type="project" value="TreeGrafter"/>
</dbReference>
<dbReference type="Proteomes" id="UP000005096">
    <property type="component" value="Chromosome"/>
</dbReference>
<reference evidence="2 3" key="1">
    <citation type="journal article" date="2010" name="Stand. Genomic Sci.">
        <title>Non-contiguous finished genome sequence of Aminomonas paucivorans type strain (GLU-3).</title>
        <authorList>
            <person name="Pitluck S."/>
            <person name="Yasawong M."/>
            <person name="Held B."/>
            <person name="Lapidus A."/>
            <person name="Nolan M."/>
            <person name="Copeland A."/>
            <person name="Lucas S."/>
            <person name="Del Rio T.G."/>
            <person name="Tice H."/>
            <person name="Cheng J.F."/>
            <person name="Chertkov O."/>
            <person name="Goodwin L."/>
            <person name="Tapia R."/>
            <person name="Han C."/>
            <person name="Liolios K."/>
            <person name="Ivanova N."/>
            <person name="Mavromatis K."/>
            <person name="Ovchinnikova G."/>
            <person name="Pati A."/>
            <person name="Chen A."/>
            <person name="Palaniappan K."/>
            <person name="Land M."/>
            <person name="Hauser L."/>
            <person name="Chang Y.J."/>
            <person name="Jeffries C.D."/>
            <person name="Pukall R."/>
            <person name="Spring S."/>
            <person name="Rohde M."/>
            <person name="Sikorski J."/>
            <person name="Goker M."/>
            <person name="Woyke T."/>
            <person name="Bristow J."/>
            <person name="Eisen J.A."/>
            <person name="Markowitz V."/>
            <person name="Hugenholtz P."/>
            <person name="Kyrpides N.C."/>
            <person name="Klenk H.P."/>
        </authorList>
    </citation>
    <scope>NUCLEOTIDE SEQUENCE [LARGE SCALE GENOMIC DNA]</scope>
    <source>
        <strain evidence="2 3">DSM 12260</strain>
    </source>
</reference>
<protein>
    <submittedName>
        <fullName evidence="2">NAD-dependent epimerase/dehydratase</fullName>
    </submittedName>
</protein>
<dbReference type="HOGENOM" id="CLU_007383_6_1_0"/>
<dbReference type="RefSeq" id="WP_006301437.1">
    <property type="nucleotide sequence ID" value="NZ_CM001022.1"/>
</dbReference>
<dbReference type="PANTHER" id="PTHR48079">
    <property type="entry name" value="PROTEIN YEEZ"/>
    <property type="match status" value="1"/>
</dbReference>
<dbReference type="STRING" id="584708.Apau_1793"/>
<dbReference type="Pfam" id="PF01370">
    <property type="entry name" value="Epimerase"/>
    <property type="match status" value="1"/>
</dbReference>
<name>E3CVL8_9BACT</name>
<dbReference type="PaxDb" id="584708-Apau_1793"/>
<dbReference type="GO" id="GO:0005737">
    <property type="term" value="C:cytoplasm"/>
    <property type="evidence" value="ECO:0007669"/>
    <property type="project" value="TreeGrafter"/>
</dbReference>
<dbReference type="InterPro" id="IPR036291">
    <property type="entry name" value="NAD(P)-bd_dom_sf"/>
</dbReference>
<dbReference type="OrthoDB" id="9808602at2"/>
<evidence type="ECO:0000313" key="2">
    <source>
        <dbReference type="EMBL" id="EFQ24209.1"/>
    </source>
</evidence>
<keyword evidence="3" id="KW-1185">Reference proteome</keyword>
<dbReference type="InterPro" id="IPR051783">
    <property type="entry name" value="NAD(P)-dependent_oxidoreduct"/>
</dbReference>
<accession>E3CVL8</accession>
<feature type="domain" description="NAD-dependent epimerase/dehydratase" evidence="1">
    <location>
        <begin position="3"/>
        <end position="226"/>
    </location>
</feature>